<evidence type="ECO:0000313" key="2">
    <source>
        <dbReference type="Proteomes" id="UP000646523"/>
    </source>
</evidence>
<dbReference type="RefSeq" id="WP_189124172.1">
    <property type="nucleotide sequence ID" value="NZ_BMNH01000005.1"/>
</dbReference>
<accession>A0A917YVR0</accession>
<sequence>MITGIRMVVALLATIAIVSGVVAAALALTGGGARTGSPEPSMRVVSAQPLRWSPGACVRRSGDRYDLTGCDSGQSEVVAVAADPPGLGQCPDDTDDVVRIGDARTACVRDFRAPHAGVPGGGGGVLRAGDCVALDGRERPCSRPGWYGRAIAVTREAAGCPAATLDTLTADGVICLGGGGRVLERGMCVSRPARDVVTRSAITRVACSSGRAWAQVRSFEAAPARCPKGADHYLESRGAYRPVTCLRLRSK</sequence>
<reference evidence="1" key="2">
    <citation type="submission" date="2020-09" db="EMBL/GenBank/DDBJ databases">
        <authorList>
            <person name="Sun Q."/>
            <person name="Zhou Y."/>
        </authorList>
    </citation>
    <scope>NUCLEOTIDE SEQUENCE</scope>
    <source>
        <strain evidence="1">CGMCC 4.7368</strain>
    </source>
</reference>
<protein>
    <submittedName>
        <fullName evidence="1">Uncharacterized protein</fullName>
    </submittedName>
</protein>
<name>A0A917YVR0_9ACTN</name>
<reference evidence="1" key="1">
    <citation type="journal article" date="2014" name="Int. J. Syst. Evol. Microbiol.">
        <title>Complete genome sequence of Corynebacterium casei LMG S-19264T (=DSM 44701T), isolated from a smear-ripened cheese.</title>
        <authorList>
            <consortium name="US DOE Joint Genome Institute (JGI-PGF)"/>
            <person name="Walter F."/>
            <person name="Albersmeier A."/>
            <person name="Kalinowski J."/>
            <person name="Ruckert C."/>
        </authorList>
    </citation>
    <scope>NUCLEOTIDE SEQUENCE</scope>
    <source>
        <strain evidence="1">CGMCC 4.7368</strain>
    </source>
</reference>
<keyword evidence="2" id="KW-1185">Reference proteome</keyword>
<organism evidence="1 2">
    <name type="scientific">Nonomuraea cavernae</name>
    <dbReference type="NCBI Taxonomy" id="2045107"/>
    <lineage>
        <taxon>Bacteria</taxon>
        <taxon>Bacillati</taxon>
        <taxon>Actinomycetota</taxon>
        <taxon>Actinomycetes</taxon>
        <taxon>Streptosporangiales</taxon>
        <taxon>Streptosporangiaceae</taxon>
        <taxon>Nonomuraea</taxon>
    </lineage>
</organism>
<dbReference type="Proteomes" id="UP000646523">
    <property type="component" value="Unassembled WGS sequence"/>
</dbReference>
<gene>
    <name evidence="1" type="ORF">GCM10012289_24650</name>
</gene>
<evidence type="ECO:0000313" key="1">
    <source>
        <dbReference type="EMBL" id="GGO67675.1"/>
    </source>
</evidence>
<comment type="caution">
    <text evidence="1">The sequence shown here is derived from an EMBL/GenBank/DDBJ whole genome shotgun (WGS) entry which is preliminary data.</text>
</comment>
<dbReference type="EMBL" id="BMNH01000005">
    <property type="protein sequence ID" value="GGO67675.1"/>
    <property type="molecule type" value="Genomic_DNA"/>
</dbReference>
<dbReference type="AlphaFoldDB" id="A0A917YVR0"/>
<proteinExistence type="predicted"/>